<dbReference type="Proteomes" id="UP000002051">
    <property type="component" value="Chromosome 6"/>
</dbReference>
<reference evidence="1 3" key="2">
    <citation type="journal article" date="2014" name="BMC Genomics">
        <title>An improved genome release (version Mt4.0) for the model legume Medicago truncatula.</title>
        <authorList>
            <person name="Tang H."/>
            <person name="Krishnakumar V."/>
            <person name="Bidwell S."/>
            <person name="Rosen B."/>
            <person name="Chan A."/>
            <person name="Zhou S."/>
            <person name="Gentzbittel L."/>
            <person name="Childs K.L."/>
            <person name="Yandell M."/>
            <person name="Gundlach H."/>
            <person name="Mayer K.F."/>
            <person name="Schwartz D.C."/>
            <person name="Town C.D."/>
        </authorList>
    </citation>
    <scope>GENOME REANNOTATION</scope>
    <source>
        <strain evidence="1">A17</strain>
        <strain evidence="2 3">cv. Jemalong A17</strain>
    </source>
</reference>
<proteinExistence type="predicted"/>
<keyword evidence="3" id="KW-1185">Reference proteome</keyword>
<evidence type="ECO:0000313" key="2">
    <source>
        <dbReference type="EnsemblPlants" id="KEH25216"/>
    </source>
</evidence>
<sequence length="81" mass="9552">MMEYYMIEKMAELVKKECSAKKQQHNINYTIPENMRAIETHARRQINAIIPSLNFQETMSIFLKAHTTKLESLLLPLKLDE</sequence>
<name>A0A072U773_MEDTR</name>
<dbReference type="HOGENOM" id="CLU_2577493_0_0_1"/>
<dbReference type="AlphaFoldDB" id="A0A072U773"/>
<dbReference type="EnsemblPlants" id="KEH25216">
    <property type="protein sequence ID" value="KEH25216"/>
    <property type="gene ID" value="MTR_6g016425"/>
</dbReference>
<evidence type="ECO:0000313" key="1">
    <source>
        <dbReference type="EMBL" id="KEH25216.1"/>
    </source>
</evidence>
<evidence type="ECO:0000313" key="3">
    <source>
        <dbReference type="Proteomes" id="UP000002051"/>
    </source>
</evidence>
<gene>
    <name evidence="1" type="ordered locus">MTR_6g016425</name>
</gene>
<dbReference type="EMBL" id="CM001222">
    <property type="protein sequence ID" value="KEH25216.1"/>
    <property type="molecule type" value="Genomic_DNA"/>
</dbReference>
<protein>
    <submittedName>
        <fullName evidence="1 2">Uncharacterized protein</fullName>
    </submittedName>
</protein>
<reference evidence="1 3" key="1">
    <citation type="journal article" date="2011" name="Nature">
        <title>The Medicago genome provides insight into the evolution of rhizobial symbioses.</title>
        <authorList>
            <person name="Young N.D."/>
            <person name="Debelle F."/>
            <person name="Oldroyd G.E."/>
            <person name="Geurts R."/>
            <person name="Cannon S.B."/>
            <person name="Udvardi M.K."/>
            <person name="Benedito V.A."/>
            <person name="Mayer K.F."/>
            <person name="Gouzy J."/>
            <person name="Schoof H."/>
            <person name="Van de Peer Y."/>
            <person name="Proost S."/>
            <person name="Cook D.R."/>
            <person name="Meyers B.C."/>
            <person name="Spannagl M."/>
            <person name="Cheung F."/>
            <person name="De Mita S."/>
            <person name="Krishnakumar V."/>
            <person name="Gundlach H."/>
            <person name="Zhou S."/>
            <person name="Mudge J."/>
            <person name="Bharti A.K."/>
            <person name="Murray J.D."/>
            <person name="Naoumkina M.A."/>
            <person name="Rosen B."/>
            <person name="Silverstein K.A."/>
            <person name="Tang H."/>
            <person name="Rombauts S."/>
            <person name="Zhao P.X."/>
            <person name="Zhou P."/>
            <person name="Barbe V."/>
            <person name="Bardou P."/>
            <person name="Bechner M."/>
            <person name="Bellec A."/>
            <person name="Berger A."/>
            <person name="Berges H."/>
            <person name="Bidwell S."/>
            <person name="Bisseling T."/>
            <person name="Choisne N."/>
            <person name="Couloux A."/>
            <person name="Denny R."/>
            <person name="Deshpande S."/>
            <person name="Dai X."/>
            <person name="Doyle J.J."/>
            <person name="Dudez A.M."/>
            <person name="Farmer A.D."/>
            <person name="Fouteau S."/>
            <person name="Franken C."/>
            <person name="Gibelin C."/>
            <person name="Gish J."/>
            <person name="Goldstein S."/>
            <person name="Gonzalez A.J."/>
            <person name="Green P.J."/>
            <person name="Hallab A."/>
            <person name="Hartog M."/>
            <person name="Hua A."/>
            <person name="Humphray S.J."/>
            <person name="Jeong D.H."/>
            <person name="Jing Y."/>
            <person name="Jocker A."/>
            <person name="Kenton S.M."/>
            <person name="Kim D.J."/>
            <person name="Klee K."/>
            <person name="Lai H."/>
            <person name="Lang C."/>
            <person name="Lin S."/>
            <person name="Macmil S.L."/>
            <person name="Magdelenat G."/>
            <person name="Matthews L."/>
            <person name="McCorrison J."/>
            <person name="Monaghan E.L."/>
            <person name="Mun J.H."/>
            <person name="Najar F.Z."/>
            <person name="Nicholson C."/>
            <person name="Noirot C."/>
            <person name="O'Bleness M."/>
            <person name="Paule C.R."/>
            <person name="Poulain J."/>
            <person name="Prion F."/>
            <person name="Qin B."/>
            <person name="Qu C."/>
            <person name="Retzel E.F."/>
            <person name="Riddle C."/>
            <person name="Sallet E."/>
            <person name="Samain S."/>
            <person name="Samson N."/>
            <person name="Sanders I."/>
            <person name="Saurat O."/>
            <person name="Scarpelli C."/>
            <person name="Schiex T."/>
            <person name="Segurens B."/>
            <person name="Severin A.J."/>
            <person name="Sherrier D.J."/>
            <person name="Shi R."/>
            <person name="Sims S."/>
            <person name="Singer S.R."/>
            <person name="Sinharoy S."/>
            <person name="Sterck L."/>
            <person name="Viollet A."/>
            <person name="Wang B.B."/>
            <person name="Wang K."/>
            <person name="Wang M."/>
            <person name="Wang X."/>
            <person name="Warfsmann J."/>
            <person name="Weissenbach J."/>
            <person name="White D.D."/>
            <person name="White J.D."/>
            <person name="Wiley G.B."/>
            <person name="Wincker P."/>
            <person name="Xing Y."/>
            <person name="Yang L."/>
            <person name="Yao Z."/>
            <person name="Ying F."/>
            <person name="Zhai J."/>
            <person name="Zhou L."/>
            <person name="Zuber A."/>
            <person name="Denarie J."/>
            <person name="Dixon R.A."/>
            <person name="May G.D."/>
            <person name="Schwartz D.C."/>
            <person name="Rogers J."/>
            <person name="Quetier F."/>
            <person name="Town C.D."/>
            <person name="Roe B.A."/>
        </authorList>
    </citation>
    <scope>NUCLEOTIDE SEQUENCE [LARGE SCALE GENOMIC DNA]</scope>
    <source>
        <strain evidence="1">A17</strain>
        <strain evidence="2 3">cv. Jemalong A17</strain>
    </source>
</reference>
<organism evidence="1 3">
    <name type="scientific">Medicago truncatula</name>
    <name type="common">Barrel medic</name>
    <name type="synonym">Medicago tribuloides</name>
    <dbReference type="NCBI Taxonomy" id="3880"/>
    <lineage>
        <taxon>Eukaryota</taxon>
        <taxon>Viridiplantae</taxon>
        <taxon>Streptophyta</taxon>
        <taxon>Embryophyta</taxon>
        <taxon>Tracheophyta</taxon>
        <taxon>Spermatophyta</taxon>
        <taxon>Magnoliopsida</taxon>
        <taxon>eudicotyledons</taxon>
        <taxon>Gunneridae</taxon>
        <taxon>Pentapetalae</taxon>
        <taxon>rosids</taxon>
        <taxon>fabids</taxon>
        <taxon>Fabales</taxon>
        <taxon>Fabaceae</taxon>
        <taxon>Papilionoideae</taxon>
        <taxon>50 kb inversion clade</taxon>
        <taxon>NPAAA clade</taxon>
        <taxon>Hologalegina</taxon>
        <taxon>IRL clade</taxon>
        <taxon>Trifolieae</taxon>
        <taxon>Medicago</taxon>
    </lineage>
</organism>
<reference evidence="2" key="3">
    <citation type="submission" date="2015-04" db="UniProtKB">
        <authorList>
            <consortium name="EnsemblPlants"/>
        </authorList>
    </citation>
    <scope>IDENTIFICATION</scope>
    <source>
        <strain evidence="2">cv. Jemalong A17</strain>
    </source>
</reference>
<accession>A0A072U773</accession>